<sequence>MASENVLFNQIVTATGRTEYRIQFGRGKVLTFKKSARGLYYLDLAATNGTMKLNLGLDELDDLFNLRGHLETLTAYFPQPHSHQQEQVASKENVVPVYTPPTTPSAPPAIIYGNEASTSQAPRRSIQDPMWSKGNQIPVRVATKRLVREDLHPQWSGKSFKYEPNSPVKNELCELSEEEMGAFFHPM</sequence>
<keyword evidence="1" id="KW-0808">Transferase</keyword>
<accession>A0A6J8C7I5</accession>
<dbReference type="GO" id="GO:0004714">
    <property type="term" value="F:transmembrane receptor protein tyrosine kinase activity"/>
    <property type="evidence" value="ECO:0007669"/>
    <property type="project" value="UniProtKB-EC"/>
</dbReference>
<name>A0A6J8C7I5_MYTCO</name>
<proteinExistence type="predicted"/>
<reference evidence="1 2" key="1">
    <citation type="submission" date="2020-06" db="EMBL/GenBank/DDBJ databases">
        <authorList>
            <person name="Li R."/>
            <person name="Bekaert M."/>
        </authorList>
    </citation>
    <scope>NUCLEOTIDE SEQUENCE [LARGE SCALE GENOMIC DNA]</scope>
    <source>
        <strain evidence="2">wild</strain>
    </source>
</reference>
<protein>
    <submittedName>
        <fullName evidence="1">INSR</fullName>
        <ecNumber evidence="1">2.7.10.1</ecNumber>
    </submittedName>
</protein>
<dbReference type="Proteomes" id="UP000507470">
    <property type="component" value="Unassembled WGS sequence"/>
</dbReference>
<gene>
    <name evidence="1" type="ORF">MCOR_27304</name>
</gene>
<evidence type="ECO:0000313" key="1">
    <source>
        <dbReference type="EMBL" id="CAC5392365.1"/>
    </source>
</evidence>
<keyword evidence="2" id="KW-1185">Reference proteome</keyword>
<dbReference type="EC" id="2.7.10.1" evidence="1"/>
<dbReference type="AlphaFoldDB" id="A0A6J8C7I5"/>
<dbReference type="OrthoDB" id="10358909at2759"/>
<dbReference type="EMBL" id="CACVKT020004971">
    <property type="protein sequence ID" value="CAC5392365.1"/>
    <property type="molecule type" value="Genomic_DNA"/>
</dbReference>
<evidence type="ECO:0000313" key="2">
    <source>
        <dbReference type="Proteomes" id="UP000507470"/>
    </source>
</evidence>
<organism evidence="1 2">
    <name type="scientific">Mytilus coruscus</name>
    <name type="common">Sea mussel</name>
    <dbReference type="NCBI Taxonomy" id="42192"/>
    <lineage>
        <taxon>Eukaryota</taxon>
        <taxon>Metazoa</taxon>
        <taxon>Spiralia</taxon>
        <taxon>Lophotrochozoa</taxon>
        <taxon>Mollusca</taxon>
        <taxon>Bivalvia</taxon>
        <taxon>Autobranchia</taxon>
        <taxon>Pteriomorphia</taxon>
        <taxon>Mytilida</taxon>
        <taxon>Mytiloidea</taxon>
        <taxon>Mytilidae</taxon>
        <taxon>Mytilinae</taxon>
        <taxon>Mytilus</taxon>
    </lineage>
</organism>